<dbReference type="AlphaFoldDB" id="A0A949WT83"/>
<dbReference type="Proteomes" id="UP000694308">
    <property type="component" value="Unassembled WGS sequence"/>
</dbReference>
<proteinExistence type="predicted"/>
<reference evidence="1" key="1">
    <citation type="submission" date="2020-12" db="EMBL/GenBank/DDBJ databases">
        <title>Clostridium thailandense sp. nov., a novel acetogenic bacterium isolated from peat land soil in Thailand.</title>
        <authorList>
            <person name="Chaikitkaew S."/>
            <person name="Birkeland N.K."/>
        </authorList>
    </citation>
    <scope>NUCLEOTIDE SEQUENCE</scope>
    <source>
        <strain evidence="1">PL3</strain>
    </source>
</reference>
<dbReference type="RefSeq" id="WP_218323066.1">
    <property type="nucleotide sequence ID" value="NZ_JAEEGC010000148.1"/>
</dbReference>
<sequence>MPKFHFINEKYAYESIQLELHDTKVNKFMIWGMAKLSVSANYLSYIKLEKVKPLRTEQGIAVEFQLK</sequence>
<dbReference type="GO" id="GO:0008861">
    <property type="term" value="F:formate C-acetyltransferase activity"/>
    <property type="evidence" value="ECO:0007669"/>
    <property type="project" value="TreeGrafter"/>
</dbReference>
<accession>A0A949WT83</accession>
<dbReference type="EMBL" id="JAEEGC010000148">
    <property type="protein sequence ID" value="MBV7276020.1"/>
    <property type="molecule type" value="Genomic_DNA"/>
</dbReference>
<keyword evidence="2" id="KW-1185">Reference proteome</keyword>
<gene>
    <name evidence="1" type="ORF">I6U48_24310</name>
</gene>
<dbReference type="PANTHER" id="PTHR30191">
    <property type="entry name" value="FORMATE ACETYLTRANSFERASE"/>
    <property type="match status" value="1"/>
</dbReference>
<evidence type="ECO:0000313" key="2">
    <source>
        <dbReference type="Proteomes" id="UP000694308"/>
    </source>
</evidence>
<dbReference type="PANTHER" id="PTHR30191:SF0">
    <property type="entry name" value="FORMATE ACETYLTRANSFERASE 1"/>
    <property type="match status" value="1"/>
</dbReference>
<organism evidence="1 2">
    <name type="scientific">Clostridium thailandense</name>
    <dbReference type="NCBI Taxonomy" id="2794346"/>
    <lineage>
        <taxon>Bacteria</taxon>
        <taxon>Bacillati</taxon>
        <taxon>Bacillota</taxon>
        <taxon>Clostridia</taxon>
        <taxon>Eubacteriales</taxon>
        <taxon>Clostridiaceae</taxon>
        <taxon>Clostridium</taxon>
    </lineage>
</organism>
<dbReference type="InterPro" id="IPR050244">
    <property type="entry name" value="Auton_GlycylRad_Cofactor"/>
</dbReference>
<protein>
    <submittedName>
        <fullName evidence="1">Uncharacterized protein</fullName>
    </submittedName>
</protein>
<name>A0A949WT83_9CLOT</name>
<dbReference type="GO" id="GO:0005829">
    <property type="term" value="C:cytosol"/>
    <property type="evidence" value="ECO:0007669"/>
    <property type="project" value="TreeGrafter"/>
</dbReference>
<comment type="caution">
    <text evidence="1">The sequence shown here is derived from an EMBL/GenBank/DDBJ whole genome shotgun (WGS) entry which is preliminary data.</text>
</comment>
<evidence type="ECO:0000313" key="1">
    <source>
        <dbReference type="EMBL" id="MBV7276020.1"/>
    </source>
</evidence>